<sequence>MNRNGIAIGGNIVFDYVKIIDSYPKQGNLSTILSIQRSVGGALPNTLIDLAKMDGDIPLEGIGVAGCDEPGDFVIDLLKKHGINTDMIIRQDKLGTSFTDVMTVQSTGDRTFFHFRGANSLLDISHFDFNRIKADILHVGYALLLDKLDAYDPEYGTVLAHTFFLAQCSGMKTSLDVVSENSDRFSKIVPPSLKYTDYCTINEVEASLITGIPARDKDEKLILDNMKPICTRLKQMGIGHWAVVHAPEGAFALDDSNDFYIQPSLELPAGYIKGTVGAGDAFCAGVLYCIYKGWDIKKALQIGTAAAASCLSEPGSTDGMRDIDSMEKLFMTMPRRKL</sequence>
<proteinExistence type="predicted"/>
<dbReference type="OrthoDB" id="9813569at2"/>
<keyword evidence="5" id="KW-1185">Reference proteome</keyword>
<keyword evidence="1" id="KW-0808">Transferase</keyword>
<evidence type="ECO:0000259" key="3">
    <source>
        <dbReference type="Pfam" id="PF00294"/>
    </source>
</evidence>
<dbReference type="Gene3D" id="3.40.1190.20">
    <property type="match status" value="1"/>
</dbReference>
<reference evidence="5" key="1">
    <citation type="submission" date="2010-11" db="EMBL/GenBank/DDBJ databases">
        <title>The complete genome of Mahella australiensis DSM 15567.</title>
        <authorList>
            <consortium name="US DOE Joint Genome Institute (JGI-PGF)"/>
            <person name="Lucas S."/>
            <person name="Copeland A."/>
            <person name="Lapidus A."/>
            <person name="Bruce D."/>
            <person name="Goodwin L."/>
            <person name="Pitluck S."/>
            <person name="Kyrpides N."/>
            <person name="Mavromatis K."/>
            <person name="Pagani I."/>
            <person name="Ivanova N."/>
            <person name="Teshima H."/>
            <person name="Brettin T."/>
            <person name="Detter J.C."/>
            <person name="Han C."/>
            <person name="Tapia R."/>
            <person name="Land M."/>
            <person name="Hauser L."/>
            <person name="Markowitz V."/>
            <person name="Cheng J.-F."/>
            <person name="Hugenholtz P."/>
            <person name="Woyke T."/>
            <person name="Wu D."/>
            <person name="Spring S."/>
            <person name="Pukall R."/>
            <person name="Steenblock K."/>
            <person name="Schneider S."/>
            <person name="Klenk H.-P."/>
            <person name="Eisen J.A."/>
        </authorList>
    </citation>
    <scope>NUCLEOTIDE SEQUENCE [LARGE SCALE GENOMIC DNA]</scope>
    <source>
        <strain evidence="5">DSM 15567 / CIP 107919 / 50-1 BON</strain>
    </source>
</reference>
<evidence type="ECO:0000313" key="4">
    <source>
        <dbReference type="EMBL" id="AEE97135.1"/>
    </source>
</evidence>
<dbReference type="GO" id="GO:0005829">
    <property type="term" value="C:cytosol"/>
    <property type="evidence" value="ECO:0007669"/>
    <property type="project" value="TreeGrafter"/>
</dbReference>
<organism evidence="4 5">
    <name type="scientific">Mahella australiensis (strain DSM 15567 / CIP 107919 / 50-1 BON)</name>
    <dbReference type="NCBI Taxonomy" id="697281"/>
    <lineage>
        <taxon>Bacteria</taxon>
        <taxon>Bacillati</taxon>
        <taxon>Bacillota</taxon>
        <taxon>Clostridia</taxon>
        <taxon>Thermoanaerobacterales</taxon>
        <taxon>Thermoanaerobacterales Family IV. Incertae Sedis</taxon>
        <taxon>Mahella</taxon>
    </lineage>
</organism>
<protein>
    <submittedName>
        <fullName evidence="4">PfkB domain protein</fullName>
    </submittedName>
</protein>
<dbReference type="GO" id="GO:0016301">
    <property type="term" value="F:kinase activity"/>
    <property type="evidence" value="ECO:0007669"/>
    <property type="project" value="UniProtKB-KW"/>
</dbReference>
<dbReference type="InterPro" id="IPR029056">
    <property type="entry name" value="Ribokinase-like"/>
</dbReference>
<keyword evidence="2" id="KW-0418">Kinase</keyword>
<dbReference type="Proteomes" id="UP000008457">
    <property type="component" value="Chromosome"/>
</dbReference>
<dbReference type="EMBL" id="CP002360">
    <property type="protein sequence ID" value="AEE97135.1"/>
    <property type="molecule type" value="Genomic_DNA"/>
</dbReference>
<dbReference type="AlphaFoldDB" id="F4A1T5"/>
<evidence type="ECO:0000256" key="2">
    <source>
        <dbReference type="ARBA" id="ARBA00022777"/>
    </source>
</evidence>
<evidence type="ECO:0000313" key="5">
    <source>
        <dbReference type="Proteomes" id="UP000008457"/>
    </source>
</evidence>
<name>F4A1T5_MAHA5</name>
<reference evidence="4 5" key="2">
    <citation type="journal article" date="2011" name="Stand. Genomic Sci.">
        <title>Complete genome sequence of Mahella australiensis type strain (50-1 BON).</title>
        <authorList>
            <person name="Sikorski J."/>
            <person name="Teshima H."/>
            <person name="Nolan M."/>
            <person name="Lucas S."/>
            <person name="Hammon N."/>
            <person name="Deshpande S."/>
            <person name="Cheng J.F."/>
            <person name="Pitluck S."/>
            <person name="Liolios K."/>
            <person name="Pagani I."/>
            <person name="Ivanova N."/>
            <person name="Huntemann M."/>
            <person name="Mavromatis K."/>
            <person name="Ovchinikova G."/>
            <person name="Pati A."/>
            <person name="Tapia R."/>
            <person name="Han C."/>
            <person name="Goodwin L."/>
            <person name="Chen A."/>
            <person name="Palaniappan K."/>
            <person name="Land M."/>
            <person name="Hauser L."/>
            <person name="Ngatchou-Djao O.D."/>
            <person name="Rohde M."/>
            <person name="Pukall R."/>
            <person name="Spring S."/>
            <person name="Abt B."/>
            <person name="Goker M."/>
            <person name="Detter J.C."/>
            <person name="Woyke T."/>
            <person name="Bristow J."/>
            <person name="Markowitz V."/>
            <person name="Hugenholtz P."/>
            <person name="Eisen J.A."/>
            <person name="Kyrpides N.C."/>
            <person name="Klenk H.P."/>
            <person name="Lapidus A."/>
        </authorList>
    </citation>
    <scope>NUCLEOTIDE SEQUENCE [LARGE SCALE GENOMIC DNA]</scope>
    <source>
        <strain evidence="5">DSM 15567 / CIP 107919 / 50-1 BON</strain>
    </source>
</reference>
<dbReference type="InterPro" id="IPR011611">
    <property type="entry name" value="PfkB_dom"/>
</dbReference>
<dbReference type="STRING" id="697281.Mahau_1959"/>
<feature type="domain" description="Carbohydrate kinase PfkB" evidence="3">
    <location>
        <begin position="20"/>
        <end position="320"/>
    </location>
</feature>
<dbReference type="KEGG" id="mas:Mahau_1959"/>
<dbReference type="Pfam" id="PF00294">
    <property type="entry name" value="PfkB"/>
    <property type="match status" value="1"/>
</dbReference>
<dbReference type="PANTHER" id="PTHR10584:SF166">
    <property type="entry name" value="RIBOKINASE"/>
    <property type="match status" value="1"/>
</dbReference>
<accession>F4A1T5</accession>
<evidence type="ECO:0000256" key="1">
    <source>
        <dbReference type="ARBA" id="ARBA00022679"/>
    </source>
</evidence>
<gene>
    <name evidence="4" type="ordered locus">Mahau_1959</name>
</gene>
<dbReference type="eggNOG" id="COG0524">
    <property type="taxonomic scope" value="Bacteria"/>
</dbReference>
<dbReference type="SUPFAM" id="SSF53613">
    <property type="entry name" value="Ribokinase-like"/>
    <property type="match status" value="1"/>
</dbReference>
<dbReference type="HOGENOM" id="CLU_027634_4_0_9"/>
<dbReference type="PANTHER" id="PTHR10584">
    <property type="entry name" value="SUGAR KINASE"/>
    <property type="match status" value="1"/>
</dbReference>